<dbReference type="PANTHER" id="PTHR13285">
    <property type="entry name" value="ACYLTRANSFERASE"/>
    <property type="match status" value="1"/>
</dbReference>
<evidence type="ECO:0000256" key="4">
    <source>
        <dbReference type="ARBA" id="ARBA00022679"/>
    </source>
</evidence>
<proteinExistence type="inferred from homology"/>
<evidence type="ECO:0000256" key="9">
    <source>
        <dbReference type="SAM" id="Phobius"/>
    </source>
</evidence>
<feature type="transmembrane region" description="Helical" evidence="9">
    <location>
        <begin position="229"/>
        <end position="251"/>
    </location>
</feature>
<comment type="caution">
    <text evidence="10">The sequence shown here is derived from an EMBL/GenBank/DDBJ whole genome shotgun (WGS) entry which is preliminary data.</text>
</comment>
<evidence type="ECO:0000256" key="1">
    <source>
        <dbReference type="ARBA" id="ARBA00004651"/>
    </source>
</evidence>
<feature type="transmembrane region" description="Helical" evidence="9">
    <location>
        <begin position="160"/>
        <end position="179"/>
    </location>
</feature>
<dbReference type="PANTHER" id="PTHR13285:SF23">
    <property type="entry name" value="TEICHOIC ACID D-ALANYLTRANSFERASE"/>
    <property type="match status" value="1"/>
</dbReference>
<dbReference type="Pfam" id="PF03062">
    <property type="entry name" value="MBOAT"/>
    <property type="match status" value="1"/>
</dbReference>
<comment type="similarity">
    <text evidence="2">Belongs to the membrane-bound acyltransferase family.</text>
</comment>
<keyword evidence="8 10" id="KW-0012">Acyltransferase</keyword>
<evidence type="ECO:0000256" key="8">
    <source>
        <dbReference type="ARBA" id="ARBA00023315"/>
    </source>
</evidence>
<feature type="transmembrane region" description="Helical" evidence="9">
    <location>
        <begin position="52"/>
        <end position="73"/>
    </location>
</feature>
<protein>
    <submittedName>
        <fullName evidence="10">Peptidoglycan O-acetyltransferase</fullName>
        <ecNumber evidence="10">2.3.1.-</ecNumber>
    </submittedName>
</protein>
<keyword evidence="5 9" id="KW-0812">Transmembrane</keyword>
<dbReference type="EMBL" id="VSSQ01040929">
    <property type="protein sequence ID" value="MPM94259.1"/>
    <property type="molecule type" value="Genomic_DNA"/>
</dbReference>
<dbReference type="GO" id="GO:0016746">
    <property type="term" value="F:acyltransferase activity"/>
    <property type="evidence" value="ECO:0007669"/>
    <property type="project" value="UniProtKB-KW"/>
</dbReference>
<dbReference type="InterPro" id="IPR004299">
    <property type="entry name" value="MBOAT_fam"/>
</dbReference>
<evidence type="ECO:0000313" key="10">
    <source>
        <dbReference type="EMBL" id="MPM94259.1"/>
    </source>
</evidence>
<dbReference type="PIRSF" id="PIRSF016636">
    <property type="entry name" value="AlgI_DltB"/>
    <property type="match status" value="1"/>
</dbReference>
<reference evidence="10" key="1">
    <citation type="submission" date="2019-08" db="EMBL/GenBank/DDBJ databases">
        <authorList>
            <person name="Kucharzyk K."/>
            <person name="Murdoch R.W."/>
            <person name="Higgins S."/>
            <person name="Loffler F."/>
        </authorList>
    </citation>
    <scope>NUCLEOTIDE SEQUENCE</scope>
</reference>
<feature type="transmembrane region" description="Helical" evidence="9">
    <location>
        <begin position="191"/>
        <end position="217"/>
    </location>
</feature>
<evidence type="ECO:0000256" key="7">
    <source>
        <dbReference type="ARBA" id="ARBA00023136"/>
    </source>
</evidence>
<dbReference type="InterPro" id="IPR028362">
    <property type="entry name" value="AlgI"/>
</dbReference>
<dbReference type="GO" id="GO:0005886">
    <property type="term" value="C:plasma membrane"/>
    <property type="evidence" value="ECO:0007669"/>
    <property type="project" value="UniProtKB-SubCell"/>
</dbReference>
<keyword evidence="3" id="KW-1003">Cell membrane</keyword>
<evidence type="ECO:0000256" key="3">
    <source>
        <dbReference type="ARBA" id="ARBA00022475"/>
    </source>
</evidence>
<dbReference type="InterPro" id="IPR051085">
    <property type="entry name" value="MB_O-acyltransferase"/>
</dbReference>
<evidence type="ECO:0000256" key="2">
    <source>
        <dbReference type="ARBA" id="ARBA00010323"/>
    </source>
</evidence>
<comment type="subcellular location">
    <subcellularLocation>
        <location evidence="1">Cell membrane</location>
        <topology evidence="1">Multi-pass membrane protein</topology>
    </subcellularLocation>
</comment>
<dbReference type="EC" id="2.3.1.-" evidence="10"/>
<dbReference type="GO" id="GO:0042121">
    <property type="term" value="P:alginic acid biosynthetic process"/>
    <property type="evidence" value="ECO:0007669"/>
    <property type="project" value="InterPro"/>
</dbReference>
<name>A0A645DYB1_9ZZZZ</name>
<keyword evidence="7 9" id="KW-0472">Membrane</keyword>
<accession>A0A645DYB1</accession>
<sequence>MMPQFARADTYRFRLDNFLLGMGFFLIGLFKKVVLADGIQPFVAPVFDADPAYALTLIEAWGGVLAYTLQLYFDFSGYSDMAIGLSKMFNVDLPLNFNSPYKATSIVEFWRRWHMTLSGWFREYVYIPLGGNRRGLARQIFNLFIVWTLTGFWHGANWNFLLWGFYYFVLLVVEKLFLYDKLQKGRVWPHIYALFFILLGWALFAVDTNMAALGLFFSRLLWPHAGVSALYFVRNYGVVLLLGVLFSTPWPQHFYEWVCKKSQVLRIALLAVLLLVSVAYLVDSTYNPFIYFRF</sequence>
<feature type="transmembrane region" description="Helical" evidence="9">
    <location>
        <begin position="263"/>
        <end position="282"/>
    </location>
</feature>
<keyword evidence="4 10" id="KW-0808">Transferase</keyword>
<evidence type="ECO:0000256" key="5">
    <source>
        <dbReference type="ARBA" id="ARBA00022692"/>
    </source>
</evidence>
<feature type="transmembrane region" description="Helical" evidence="9">
    <location>
        <begin position="136"/>
        <end position="154"/>
    </location>
</feature>
<dbReference type="InterPro" id="IPR024194">
    <property type="entry name" value="Ac/AlaTfrase_AlgI/DltB"/>
</dbReference>
<dbReference type="PIRSF" id="PIRSF500217">
    <property type="entry name" value="AlgI"/>
    <property type="match status" value="1"/>
</dbReference>
<gene>
    <name evidence="10" type="primary">patA_65</name>
    <name evidence="10" type="ORF">SDC9_141405</name>
</gene>
<evidence type="ECO:0000256" key="6">
    <source>
        <dbReference type="ARBA" id="ARBA00022989"/>
    </source>
</evidence>
<organism evidence="10">
    <name type="scientific">bioreactor metagenome</name>
    <dbReference type="NCBI Taxonomy" id="1076179"/>
    <lineage>
        <taxon>unclassified sequences</taxon>
        <taxon>metagenomes</taxon>
        <taxon>ecological metagenomes</taxon>
    </lineage>
</organism>
<dbReference type="AlphaFoldDB" id="A0A645DYB1"/>
<keyword evidence="6 9" id="KW-1133">Transmembrane helix</keyword>